<dbReference type="SUPFAM" id="SSF46579">
    <property type="entry name" value="Prefoldin"/>
    <property type="match status" value="1"/>
</dbReference>
<dbReference type="InterPro" id="IPR002777">
    <property type="entry name" value="PFD_beta-like"/>
</dbReference>
<evidence type="ECO:0000313" key="3">
    <source>
        <dbReference type="Proteomes" id="UP000247498"/>
    </source>
</evidence>
<comment type="caution">
    <text evidence="2">The sequence shown here is derived from an EMBL/GenBank/DDBJ whole genome shotgun (WGS) entry which is preliminary data.</text>
</comment>
<dbReference type="EMBL" id="BDRX01000001">
    <property type="protein sequence ID" value="GBF87492.1"/>
    <property type="molecule type" value="Genomic_DNA"/>
</dbReference>
<sequence>MSGRVTDDPQLKKELELKVNTLRVEKAELDHLKPDRAVYQRVGNVLFRTDKARVAKTVADKLNAATTQLDQLSGGGASGSGAQR</sequence>
<dbReference type="OrthoDB" id="1894836at2759"/>
<dbReference type="GO" id="GO:0009409">
    <property type="term" value="P:response to cold"/>
    <property type="evidence" value="ECO:0007669"/>
    <property type="project" value="UniProtKB-ARBA"/>
</dbReference>
<dbReference type="Pfam" id="PF01920">
    <property type="entry name" value="Prefoldin_2"/>
    <property type="match status" value="1"/>
</dbReference>
<dbReference type="GO" id="GO:0051082">
    <property type="term" value="F:unfolded protein binding"/>
    <property type="evidence" value="ECO:0007669"/>
    <property type="project" value="InterPro"/>
</dbReference>
<gene>
    <name evidence="2" type="ORF">Rsub_00203</name>
</gene>
<dbReference type="AlphaFoldDB" id="A0A2V0NM80"/>
<protein>
    <recommendedName>
        <fullName evidence="4">Prefoldin subunit</fullName>
    </recommendedName>
</protein>
<evidence type="ECO:0000313" key="2">
    <source>
        <dbReference type="EMBL" id="GBF87492.1"/>
    </source>
</evidence>
<organism evidence="2 3">
    <name type="scientific">Raphidocelis subcapitata</name>
    <dbReference type="NCBI Taxonomy" id="307507"/>
    <lineage>
        <taxon>Eukaryota</taxon>
        <taxon>Viridiplantae</taxon>
        <taxon>Chlorophyta</taxon>
        <taxon>core chlorophytes</taxon>
        <taxon>Chlorophyceae</taxon>
        <taxon>CS clade</taxon>
        <taxon>Sphaeropleales</taxon>
        <taxon>Selenastraceae</taxon>
        <taxon>Raphidocelis</taxon>
    </lineage>
</organism>
<dbReference type="InParanoid" id="A0A2V0NM80"/>
<comment type="similarity">
    <text evidence="1">Belongs to the prefoldin subunit beta family.</text>
</comment>
<dbReference type="GO" id="GO:0006457">
    <property type="term" value="P:protein folding"/>
    <property type="evidence" value="ECO:0007669"/>
    <property type="project" value="InterPro"/>
</dbReference>
<proteinExistence type="inferred from homology"/>
<keyword evidence="3" id="KW-1185">Reference proteome</keyword>
<accession>A0A2V0NM80</accession>
<reference evidence="2 3" key="1">
    <citation type="journal article" date="2018" name="Sci. Rep.">
        <title>Raphidocelis subcapitata (=Pseudokirchneriella subcapitata) provides an insight into genome evolution and environmental adaptations in the Sphaeropleales.</title>
        <authorList>
            <person name="Suzuki S."/>
            <person name="Yamaguchi H."/>
            <person name="Nakajima N."/>
            <person name="Kawachi M."/>
        </authorList>
    </citation>
    <scope>NUCLEOTIDE SEQUENCE [LARGE SCALE GENOMIC DNA]</scope>
    <source>
        <strain evidence="2 3">NIES-35</strain>
    </source>
</reference>
<dbReference type="Proteomes" id="UP000247498">
    <property type="component" value="Unassembled WGS sequence"/>
</dbReference>
<dbReference type="GO" id="GO:0016272">
    <property type="term" value="C:prefoldin complex"/>
    <property type="evidence" value="ECO:0007669"/>
    <property type="project" value="InterPro"/>
</dbReference>
<name>A0A2V0NM80_9CHLO</name>
<dbReference type="InterPro" id="IPR009053">
    <property type="entry name" value="Prefoldin"/>
</dbReference>
<evidence type="ECO:0000256" key="1">
    <source>
        <dbReference type="ARBA" id="ARBA00008045"/>
    </source>
</evidence>
<evidence type="ECO:0008006" key="4">
    <source>
        <dbReference type="Google" id="ProtNLM"/>
    </source>
</evidence>
<dbReference type="Gene3D" id="1.10.287.370">
    <property type="match status" value="1"/>
</dbReference>